<proteinExistence type="predicted"/>
<reference evidence="2" key="1">
    <citation type="submission" date="2012-08" db="EMBL/GenBank/DDBJ databases">
        <title>The Genome Sequence of Wuchereria bancrofti.</title>
        <authorList>
            <person name="Nutman T.B."/>
            <person name="Fink D.L."/>
            <person name="Russ C."/>
            <person name="Young S."/>
            <person name="Zeng Q."/>
            <person name="Koehrsen M."/>
            <person name="Alvarado L."/>
            <person name="Berlin A."/>
            <person name="Chapman S.B."/>
            <person name="Chen Z."/>
            <person name="Freedman E."/>
            <person name="Gellesch M."/>
            <person name="Goldberg J."/>
            <person name="Griggs A."/>
            <person name="Gujja S."/>
            <person name="Heilman E.R."/>
            <person name="Heiman D."/>
            <person name="Hepburn T."/>
            <person name="Howarth C."/>
            <person name="Jen D."/>
            <person name="Larson L."/>
            <person name="Lewis B."/>
            <person name="Mehta T."/>
            <person name="Park D."/>
            <person name="Pearson M."/>
            <person name="Roberts A."/>
            <person name="Saif S."/>
            <person name="Shea T."/>
            <person name="Shenoy N."/>
            <person name="Sisk P."/>
            <person name="Stolte C."/>
            <person name="Sykes S."/>
            <person name="Walk T."/>
            <person name="White J."/>
            <person name="Yandava C."/>
            <person name="Haas B."/>
            <person name="Henn M.R."/>
            <person name="Nusbaum C."/>
            <person name="Birren B."/>
        </authorList>
    </citation>
    <scope>NUCLEOTIDE SEQUENCE [LARGE SCALE GENOMIC DNA]</scope>
    <source>
        <strain evidence="2">NA</strain>
    </source>
</reference>
<evidence type="ECO:0000313" key="2">
    <source>
        <dbReference type="Proteomes" id="UP000004810"/>
    </source>
</evidence>
<organism evidence="1 2">
    <name type="scientific">Wuchereria bancrofti</name>
    <dbReference type="NCBI Taxonomy" id="6293"/>
    <lineage>
        <taxon>Eukaryota</taxon>
        <taxon>Metazoa</taxon>
        <taxon>Ecdysozoa</taxon>
        <taxon>Nematoda</taxon>
        <taxon>Chromadorea</taxon>
        <taxon>Rhabditida</taxon>
        <taxon>Spirurina</taxon>
        <taxon>Spiruromorpha</taxon>
        <taxon>Filarioidea</taxon>
        <taxon>Onchocercidae</taxon>
        <taxon>Wuchereria</taxon>
    </lineage>
</organism>
<dbReference type="EMBL" id="ADBV01006770">
    <property type="protein sequence ID" value="EJW78275.1"/>
    <property type="molecule type" value="Genomic_DNA"/>
</dbReference>
<gene>
    <name evidence="1" type="ORF">WUBG_10814</name>
</gene>
<comment type="caution">
    <text evidence="1">The sequence shown here is derived from an EMBL/GenBank/DDBJ whole genome shotgun (WGS) entry which is preliminary data.</text>
</comment>
<evidence type="ECO:0000313" key="1">
    <source>
        <dbReference type="EMBL" id="EJW78275.1"/>
    </source>
</evidence>
<protein>
    <submittedName>
        <fullName evidence="1">Uncharacterized protein</fullName>
    </submittedName>
</protein>
<dbReference type="AlphaFoldDB" id="J9AUU9"/>
<sequence>MSKDLKEIYALTEQQLLLIQRYFMSDTSDYVNKSAIEEWISDDENDSIAGMDTEDEAGIVDWTNFGSFDVDTNDPRPALIRKESKDFKKLLKILSGYKDR</sequence>
<dbReference type="Proteomes" id="UP000004810">
    <property type="component" value="Unassembled WGS sequence"/>
</dbReference>
<name>J9AUU9_WUCBA</name>
<accession>J9AUU9</accession>